<reference evidence="1 2" key="1">
    <citation type="journal article" date="2011" name="BMC Genomics">
        <title>Comparative genomics reveals diversity among xanthomonads infecting tomato and pepper.</title>
        <authorList>
            <person name="Potnis N."/>
            <person name="Krasileva K."/>
            <person name="Chow V."/>
            <person name="Almeida N.F."/>
            <person name="Patil P.B."/>
            <person name="Ryan R.P."/>
            <person name="Sharlach M."/>
            <person name="Behlau F."/>
            <person name="Dow J.M."/>
            <person name="Momol M.T."/>
            <person name="White F.F."/>
            <person name="Preston J.F."/>
            <person name="Vinatzer B.A."/>
            <person name="Koebnik R."/>
            <person name="Setubal J.C."/>
            <person name="Norman D.J."/>
            <person name="Staskawicz B.J."/>
            <person name="Jones J.B."/>
        </authorList>
    </citation>
    <scope>NUCLEOTIDE SEQUENCE [LARGE SCALE GENOMIC DNA]</scope>
    <source>
        <strain evidence="1 2">ATCC 35937</strain>
    </source>
</reference>
<evidence type="ECO:0000313" key="2">
    <source>
        <dbReference type="Proteomes" id="UP000003299"/>
    </source>
</evidence>
<dbReference type="Proteomes" id="UP000003299">
    <property type="component" value="Unassembled WGS sequence"/>
</dbReference>
<sequence>MRLQIAFEAVAQLFQFRQRADLQRNTNGIAQVPESEVER</sequence>
<comment type="caution">
    <text evidence="1">The sequence shown here is derived from an EMBL/GenBank/DDBJ whole genome shotgun (WGS) entry which is preliminary data.</text>
</comment>
<accession>F0BIK3</accession>
<protein>
    <submittedName>
        <fullName evidence="1">Uncharacterized protein</fullName>
    </submittedName>
</protein>
<name>F0BIK3_9XANT</name>
<dbReference type="EMBL" id="AEQV01000187">
    <property type="protein sequence ID" value="EGD07717.1"/>
    <property type="molecule type" value="Genomic_DNA"/>
</dbReference>
<proteinExistence type="predicted"/>
<dbReference type="AlphaFoldDB" id="F0BIK3"/>
<gene>
    <name evidence="1" type="ORF">XVE_4106</name>
</gene>
<evidence type="ECO:0000313" key="1">
    <source>
        <dbReference type="EMBL" id="EGD07717.1"/>
    </source>
</evidence>
<organism evidence="1 2">
    <name type="scientific">Xanthomonas vesicatoria ATCC 35937</name>
    <dbReference type="NCBI Taxonomy" id="925775"/>
    <lineage>
        <taxon>Bacteria</taxon>
        <taxon>Pseudomonadati</taxon>
        <taxon>Pseudomonadota</taxon>
        <taxon>Gammaproteobacteria</taxon>
        <taxon>Lysobacterales</taxon>
        <taxon>Lysobacteraceae</taxon>
        <taxon>Xanthomonas</taxon>
    </lineage>
</organism>